<feature type="domain" description="Integrase catalytic" evidence="2">
    <location>
        <begin position="146"/>
        <end position="345"/>
    </location>
</feature>
<keyword evidence="4" id="KW-1185">Reference proteome</keyword>
<geneLocation type="plasmid" evidence="3 4">
    <name>p1</name>
</geneLocation>
<feature type="region of interest" description="Disordered" evidence="1">
    <location>
        <begin position="497"/>
        <end position="525"/>
    </location>
</feature>
<evidence type="ECO:0000256" key="1">
    <source>
        <dbReference type="SAM" id="MobiDB-lite"/>
    </source>
</evidence>
<dbReference type="InterPro" id="IPR036397">
    <property type="entry name" value="RNaseH_sf"/>
</dbReference>
<dbReference type="Pfam" id="PF09299">
    <property type="entry name" value="Mu-transpos_C"/>
    <property type="match status" value="1"/>
</dbReference>
<keyword evidence="3" id="KW-0614">Plasmid</keyword>
<name>A0ABY4QAI8_9ACTN</name>
<protein>
    <submittedName>
        <fullName evidence="3">Transposase family protein</fullName>
    </submittedName>
</protein>
<evidence type="ECO:0000313" key="4">
    <source>
        <dbReference type="Proteomes" id="UP000829992"/>
    </source>
</evidence>
<dbReference type="EMBL" id="CP097290">
    <property type="protein sequence ID" value="UQT62008.1"/>
    <property type="molecule type" value="Genomic_DNA"/>
</dbReference>
<reference evidence="3 4" key="1">
    <citation type="submission" date="2022-05" db="EMBL/GenBank/DDBJ databases">
        <authorList>
            <person name="Zhou X."/>
            <person name="Li K."/>
            <person name="Man Y."/>
        </authorList>
    </citation>
    <scope>NUCLEOTIDE SEQUENCE [LARGE SCALE GENOMIC DNA]</scope>
    <source>
        <strain evidence="3 4">MS405</strain>
        <plasmid evidence="3 4">p1</plasmid>
    </source>
</reference>
<evidence type="ECO:0000313" key="3">
    <source>
        <dbReference type="EMBL" id="UQT62008.1"/>
    </source>
</evidence>
<dbReference type="InterPro" id="IPR012337">
    <property type="entry name" value="RNaseH-like_sf"/>
</dbReference>
<dbReference type="InterPro" id="IPR001584">
    <property type="entry name" value="Integrase_cat-core"/>
</dbReference>
<dbReference type="RefSeq" id="WP_249593314.1">
    <property type="nucleotide sequence ID" value="NZ_CP097290.1"/>
</dbReference>
<proteinExistence type="predicted"/>
<dbReference type="Gene3D" id="3.30.420.10">
    <property type="entry name" value="Ribonuclease H-like superfamily/Ribonuclease H"/>
    <property type="match status" value="1"/>
</dbReference>
<gene>
    <name evidence="3" type="ORF">M4V62_43515</name>
</gene>
<dbReference type="InterPro" id="IPR015378">
    <property type="entry name" value="Transposase-like_Mu_C"/>
</dbReference>
<accession>A0ABY4QAI8</accession>
<dbReference type="Proteomes" id="UP000829992">
    <property type="component" value="Plasmid p1"/>
</dbReference>
<dbReference type="SUPFAM" id="SSF53098">
    <property type="entry name" value="Ribonuclease H-like"/>
    <property type="match status" value="1"/>
</dbReference>
<dbReference type="PROSITE" id="PS50994">
    <property type="entry name" value="INTEGRASE"/>
    <property type="match status" value="1"/>
</dbReference>
<organism evidence="3 4">
    <name type="scientific">Streptomyces durmitorensis</name>
    <dbReference type="NCBI Taxonomy" id="319947"/>
    <lineage>
        <taxon>Bacteria</taxon>
        <taxon>Bacillati</taxon>
        <taxon>Actinomycetota</taxon>
        <taxon>Actinomycetes</taxon>
        <taxon>Kitasatosporales</taxon>
        <taxon>Streptomycetaceae</taxon>
        <taxon>Streptomyces</taxon>
    </lineage>
</organism>
<evidence type="ECO:0000259" key="2">
    <source>
        <dbReference type="PROSITE" id="PS50994"/>
    </source>
</evidence>
<sequence length="525" mass="57928">MQKLLRLRGQGRLSRGHVRLAGECLGVSERTVWRWLAQADAEPRMAARPGARTVDRFEVTSEVRVLLAYWRGNASAVHRQLGARARAAAGERVTGVPGGAPMDAVPLFDPVPSLSTFLRAVRRDLTAGERAGLARGPEAARAHDVFGRRPRLWRNRTWEADHVQAPLVVDADGELVRPWVTWFIDVATKAITGTAVTPGHPSRASILAALRAAVLRTGPYGPAGGVPEHVRVDRGRDFLSKTVLGAFTDLDTKFEDLPAYSPHLKGTVENLNRCADLMLFAVLPGYTLTPKPRRAKKKPDPDEPVPLTFTEFTAEVLEWARWWNSEHRPADLAGRTPLEAWQADPTPLSDIPEAALWGLMLEDDGRVRKLTSHGVRWRGRDYLGAWMAGQAGRSVRIRHMPHHDHEIEICDHTGRHLGTAHLADAATPEQLDELRRTRTVRARRLREDAKKAEALRRQRFAAAAAPTPAQRLGAVTAAEADQELTTAADSDMAALALPDLIPPAPPPDDWNTPVSLRPAAREEKR</sequence>